<dbReference type="PANTHER" id="PTHR40026">
    <property type="entry name" value="PROTEIN VEG"/>
    <property type="match status" value="1"/>
</dbReference>
<evidence type="ECO:0000313" key="1">
    <source>
        <dbReference type="EMBL" id="SHK40582.1"/>
    </source>
</evidence>
<dbReference type="Proteomes" id="UP000183952">
    <property type="component" value="Unassembled WGS sequence"/>
</dbReference>
<proteinExistence type="predicted"/>
<dbReference type="Pfam" id="PF06257">
    <property type="entry name" value="VEG"/>
    <property type="match status" value="1"/>
</dbReference>
<dbReference type="Gene3D" id="2.30.30.100">
    <property type="match status" value="1"/>
</dbReference>
<organism evidence="1 2">
    <name type="scientific">Hathewaya proteolytica DSM 3090</name>
    <dbReference type="NCBI Taxonomy" id="1121331"/>
    <lineage>
        <taxon>Bacteria</taxon>
        <taxon>Bacillati</taxon>
        <taxon>Bacillota</taxon>
        <taxon>Clostridia</taxon>
        <taxon>Eubacteriales</taxon>
        <taxon>Clostridiaceae</taxon>
        <taxon>Hathewaya</taxon>
    </lineage>
</organism>
<dbReference type="PANTHER" id="PTHR40026:SF1">
    <property type="entry name" value="PROTEIN VEG"/>
    <property type="match status" value="1"/>
</dbReference>
<reference evidence="1 2" key="1">
    <citation type="submission" date="2016-11" db="EMBL/GenBank/DDBJ databases">
        <authorList>
            <person name="Jaros S."/>
            <person name="Januszkiewicz K."/>
            <person name="Wedrychowicz H."/>
        </authorList>
    </citation>
    <scope>NUCLEOTIDE SEQUENCE [LARGE SCALE GENOMIC DNA]</scope>
    <source>
        <strain evidence="1 2">DSM 3090</strain>
    </source>
</reference>
<name>A0A1M6S745_9CLOT</name>
<dbReference type="STRING" id="1121331.SAMN02745248_02463"/>
<protein>
    <submittedName>
        <fullName evidence="1">Uncharacterized protein Veg</fullName>
    </submittedName>
</protein>
<dbReference type="AlphaFoldDB" id="A0A1M6S745"/>
<accession>A0A1M6S745</accession>
<sequence length="90" mass="10423">MMLRLMKVGEVMSSYNKINSIRNEIESHVGDTISIRDLGGRKKIFIKDGVIERAYSSIFTIKLDSDNNERRLTYSYSDILTNTVQIQYDL</sequence>
<gene>
    <name evidence="1" type="ORF">SAMN02745248_02463</name>
</gene>
<evidence type="ECO:0000313" key="2">
    <source>
        <dbReference type="Proteomes" id="UP000183952"/>
    </source>
</evidence>
<dbReference type="EMBL" id="FRAD01000026">
    <property type="protein sequence ID" value="SHK40582.1"/>
    <property type="molecule type" value="Genomic_DNA"/>
</dbReference>
<dbReference type="InterPro" id="IPR009366">
    <property type="entry name" value="Protein_Veg"/>
</dbReference>
<keyword evidence="2" id="KW-1185">Reference proteome</keyword>
<dbReference type="GO" id="GO:0006355">
    <property type="term" value="P:regulation of DNA-templated transcription"/>
    <property type="evidence" value="ECO:0007669"/>
    <property type="project" value="InterPro"/>
</dbReference>